<evidence type="ECO:0000256" key="1">
    <source>
        <dbReference type="SAM" id="MobiDB-lite"/>
    </source>
</evidence>
<dbReference type="Proteomes" id="UP000799429">
    <property type="component" value="Unassembled WGS sequence"/>
</dbReference>
<name>A0A9P4VMH8_9PEZI</name>
<dbReference type="Pfam" id="PF23394">
    <property type="entry name" value="DUF7102"/>
    <property type="match status" value="1"/>
</dbReference>
<feature type="region of interest" description="Disordered" evidence="1">
    <location>
        <begin position="1"/>
        <end position="33"/>
    </location>
</feature>
<gene>
    <name evidence="4" type="ORF">M501DRAFT_934491</name>
</gene>
<evidence type="ECO:0000313" key="5">
    <source>
        <dbReference type="Proteomes" id="UP000799429"/>
    </source>
</evidence>
<feature type="compositionally biased region" description="Polar residues" evidence="1">
    <location>
        <begin position="16"/>
        <end position="32"/>
    </location>
</feature>
<dbReference type="Pfam" id="PF23395">
    <property type="entry name" value="SAM_6"/>
    <property type="match status" value="1"/>
</dbReference>
<evidence type="ECO:0000259" key="2">
    <source>
        <dbReference type="Pfam" id="PF23394"/>
    </source>
</evidence>
<feature type="domain" description="DUF7102" evidence="2">
    <location>
        <begin position="710"/>
        <end position="891"/>
    </location>
</feature>
<comment type="caution">
    <text evidence="4">The sequence shown here is derived from an EMBL/GenBank/DDBJ whole genome shotgun (WGS) entry which is preliminary data.</text>
</comment>
<keyword evidence="5" id="KW-1185">Reference proteome</keyword>
<feature type="domain" description="SAM-like" evidence="3">
    <location>
        <begin position="901"/>
        <end position="982"/>
    </location>
</feature>
<accession>A0A9P4VMH8</accession>
<dbReference type="InterPro" id="IPR057559">
    <property type="entry name" value="SAM_6"/>
</dbReference>
<dbReference type="InterPro" id="IPR055528">
    <property type="entry name" value="DUF7102"/>
</dbReference>
<protein>
    <submittedName>
        <fullName evidence="4">Uncharacterized protein</fullName>
    </submittedName>
</protein>
<proteinExistence type="predicted"/>
<dbReference type="EMBL" id="MU006096">
    <property type="protein sequence ID" value="KAF2838676.1"/>
    <property type="molecule type" value="Genomic_DNA"/>
</dbReference>
<evidence type="ECO:0000313" key="4">
    <source>
        <dbReference type="EMBL" id="KAF2838676.1"/>
    </source>
</evidence>
<feature type="compositionally biased region" description="Polar residues" evidence="1">
    <location>
        <begin position="649"/>
        <end position="663"/>
    </location>
</feature>
<feature type="region of interest" description="Disordered" evidence="1">
    <location>
        <begin position="640"/>
        <end position="665"/>
    </location>
</feature>
<dbReference type="OrthoDB" id="3647246at2759"/>
<organism evidence="4 5">
    <name type="scientific">Patellaria atrata CBS 101060</name>
    <dbReference type="NCBI Taxonomy" id="1346257"/>
    <lineage>
        <taxon>Eukaryota</taxon>
        <taxon>Fungi</taxon>
        <taxon>Dikarya</taxon>
        <taxon>Ascomycota</taxon>
        <taxon>Pezizomycotina</taxon>
        <taxon>Dothideomycetes</taxon>
        <taxon>Dothideomycetes incertae sedis</taxon>
        <taxon>Patellariales</taxon>
        <taxon>Patellariaceae</taxon>
        <taxon>Patellaria</taxon>
    </lineage>
</organism>
<reference evidence="4" key="1">
    <citation type="journal article" date="2020" name="Stud. Mycol.">
        <title>101 Dothideomycetes genomes: a test case for predicting lifestyles and emergence of pathogens.</title>
        <authorList>
            <person name="Haridas S."/>
            <person name="Albert R."/>
            <person name="Binder M."/>
            <person name="Bloem J."/>
            <person name="Labutti K."/>
            <person name="Salamov A."/>
            <person name="Andreopoulos B."/>
            <person name="Baker S."/>
            <person name="Barry K."/>
            <person name="Bills G."/>
            <person name="Bluhm B."/>
            <person name="Cannon C."/>
            <person name="Castanera R."/>
            <person name="Culley D."/>
            <person name="Daum C."/>
            <person name="Ezra D."/>
            <person name="Gonzalez J."/>
            <person name="Henrissat B."/>
            <person name="Kuo A."/>
            <person name="Liang C."/>
            <person name="Lipzen A."/>
            <person name="Lutzoni F."/>
            <person name="Magnuson J."/>
            <person name="Mondo S."/>
            <person name="Nolan M."/>
            <person name="Ohm R."/>
            <person name="Pangilinan J."/>
            <person name="Park H.-J."/>
            <person name="Ramirez L."/>
            <person name="Alfaro M."/>
            <person name="Sun H."/>
            <person name="Tritt A."/>
            <person name="Yoshinaga Y."/>
            <person name="Zwiers L.-H."/>
            <person name="Turgeon B."/>
            <person name="Goodwin S."/>
            <person name="Spatafora J."/>
            <person name="Crous P."/>
            <person name="Grigoriev I."/>
        </authorList>
    </citation>
    <scope>NUCLEOTIDE SEQUENCE</scope>
    <source>
        <strain evidence="4">CBS 101060</strain>
    </source>
</reference>
<sequence length="1003" mass="112622">MENHTDASVQEDEISTSDATTSDVNAEQIQTDSRSEPLLELEYEPTVLEFTRFHGLSKNFQEATLSKWSLQLDFENDDEQLEQLLFPSLTDSKVKERLVINKSPAELLKTILTLSDCPSSTDVSDIPRKYAQLKVELPVLNTEPEMDMLKFGCTAVSDLKDFGFPLEDIDEENDEGLQWPSKSRRYTTSWDSRARAEKLKVSRHGLMFLQNLMGSNENHEKAIVQSQTDTTYERRATFEPVTPPLLPLSPPLKYFEPFSPAGYLEPWSDLEDTTAAELRNIDEELMKKDAIVPIANGEDGNIIQQLSSEDITRIYSPLVSIGKSASISPQKRKLSDLKVEGPLTPPIFDQLSVKKGKLVSFPDVIHDFIPKISNLVENTEDPMNPTGDVDAFFNECFTPFAEKAQRELENEQLVEADCTKRVSVPEVEQIVPQRPWEVYCSKPRGGPVIPRTELEAQRKMLLRTKHEDLRQFHHWHGVSKIERELRWSPFPPELEKIKLEEQIDYEDQLNDFLNGLDIQDIVRSDSLTWNPEGLRLFDDKEDTDEEVEPDPHIERLIAYFRGGTGDIHRTQIDSVPEENLTSARSELILRRINTVKQDFLSKHVSDGNAITNHAPKDNNVMFGSRFSAAAAISNFMSLHGKSRTPETGPVSSQTEQVPNLDSKSTVEEWTVLPTSTKATPHVAQATLPPGLAVKQLLPSLPLSPSPISTSIILSSDLLSRRSLIRSLEHFFTGNAFIYRDDARITPPMVPSTSGFSNPKEADEPDILISPALGLFLTTLQKIKQRPLPGQAAQPEGIKNRITAMSSKVEKLMVLVSEGRTDYKHFNGTADSMEDQQVNEYRLLESRNCEALCDLISYCTLVDADVYVQYVPGGEAKLAQWIAGLATRFSTSSEEQNESQLIQDETLWELFLRRAGFNAYAAQVVLSSLKSSYGSEADLQSNRPAARELFGLPAFVNMTPEERLERFQGVMGGARVLRKVNATLEKSWPSACDGFAALGNEKMG</sequence>
<evidence type="ECO:0000259" key="3">
    <source>
        <dbReference type="Pfam" id="PF23395"/>
    </source>
</evidence>
<dbReference type="AlphaFoldDB" id="A0A9P4VMH8"/>